<keyword evidence="1" id="KW-0812">Transmembrane</keyword>
<protein>
    <submittedName>
        <fullName evidence="2">Uncharacterized protein</fullName>
    </submittedName>
</protein>
<dbReference type="EMBL" id="FOJX01000014">
    <property type="protein sequence ID" value="SFB12926.1"/>
    <property type="molecule type" value="Genomic_DNA"/>
</dbReference>
<dbReference type="RefSeq" id="WP_037355086.1">
    <property type="nucleotide sequence ID" value="NZ_FOJX01000014.1"/>
</dbReference>
<organism evidence="2 3">
    <name type="scientific">Selenomonas ruminantium</name>
    <dbReference type="NCBI Taxonomy" id="971"/>
    <lineage>
        <taxon>Bacteria</taxon>
        <taxon>Bacillati</taxon>
        <taxon>Bacillota</taxon>
        <taxon>Negativicutes</taxon>
        <taxon>Selenomonadales</taxon>
        <taxon>Selenomonadaceae</taxon>
        <taxon>Selenomonas</taxon>
    </lineage>
</organism>
<keyword evidence="1" id="KW-1133">Transmembrane helix</keyword>
<proteinExistence type="predicted"/>
<feature type="transmembrane region" description="Helical" evidence="1">
    <location>
        <begin position="72"/>
        <end position="100"/>
    </location>
</feature>
<feature type="transmembrane region" description="Helical" evidence="1">
    <location>
        <begin position="6"/>
        <end position="26"/>
    </location>
</feature>
<reference evidence="2 3" key="1">
    <citation type="submission" date="2016-10" db="EMBL/GenBank/DDBJ databases">
        <authorList>
            <person name="de Groot N.N."/>
        </authorList>
    </citation>
    <scope>NUCLEOTIDE SEQUENCE [LARGE SCALE GENOMIC DNA]</scope>
    <source>
        <strain evidence="2 3">L14</strain>
    </source>
</reference>
<feature type="transmembrane region" description="Helical" evidence="1">
    <location>
        <begin position="46"/>
        <end position="66"/>
    </location>
</feature>
<dbReference type="AlphaFoldDB" id="A0A1I0YJG5"/>
<evidence type="ECO:0000313" key="2">
    <source>
        <dbReference type="EMBL" id="SFB12926.1"/>
    </source>
</evidence>
<keyword evidence="1" id="KW-0472">Membrane</keyword>
<evidence type="ECO:0000313" key="3">
    <source>
        <dbReference type="Proteomes" id="UP000183843"/>
    </source>
</evidence>
<sequence>MTFFVVMGWGFVFALIFFFLFLGTRLDWSWVSLKRSIDKETYKRRLLYFALGMIAVLGLAAIIYWLKGIRHVMGVSLLGLVMILVVLLIALALGIFVVMLGTVMQRAKMLKYGIILQVAAVILLPVCAILGGWLYLVFCAIPCFMKEKDQLPPAEESSSIPA</sequence>
<evidence type="ECO:0000256" key="1">
    <source>
        <dbReference type="SAM" id="Phobius"/>
    </source>
</evidence>
<feature type="transmembrane region" description="Helical" evidence="1">
    <location>
        <begin position="112"/>
        <end position="138"/>
    </location>
</feature>
<dbReference type="Proteomes" id="UP000183843">
    <property type="component" value="Unassembled WGS sequence"/>
</dbReference>
<accession>A0A1I0YJG5</accession>
<gene>
    <name evidence="2" type="ORF">SAMN05216587_11419</name>
</gene>
<name>A0A1I0YJG5_SELRU</name>